<name>X1AY87_9ZZZZ</name>
<dbReference type="InterPro" id="IPR012337">
    <property type="entry name" value="RNaseH-like_sf"/>
</dbReference>
<dbReference type="Gene3D" id="3.30.420.10">
    <property type="entry name" value="Ribonuclease H-like superfamily/Ribonuclease H"/>
    <property type="match status" value="1"/>
</dbReference>
<sequence length="216" mass="25049">MININKLTKQELKDRLKFKCKHRHNGLTHPECYIDEDMRVCYLDIESTALTATFGMVLSTAIKERDNPNIMVSKFKFGLTNGFDRPCIQSTVDILKQFDVVVTYYGGDYRFDIPMIRTKADEYNISFPEYGDMVSIDLYTVVKKKYKLHSNRLDVACRINGIQGKTHLDPKIWKAAMFGDPGALEYVVEHNKQDVVILEKLHKRLEKYMPVKKSSI</sequence>
<reference evidence="2" key="1">
    <citation type="journal article" date="2014" name="Front. Microbiol.">
        <title>High frequency of phylogenetically diverse reductive dehalogenase-homologous genes in deep subseafloor sedimentary metagenomes.</title>
        <authorList>
            <person name="Kawai M."/>
            <person name="Futagami T."/>
            <person name="Toyoda A."/>
            <person name="Takaki Y."/>
            <person name="Nishi S."/>
            <person name="Hori S."/>
            <person name="Arai W."/>
            <person name="Tsubouchi T."/>
            <person name="Morono Y."/>
            <person name="Uchiyama I."/>
            <person name="Ito T."/>
            <person name="Fujiyama A."/>
            <person name="Inagaki F."/>
            <person name="Takami H."/>
        </authorList>
    </citation>
    <scope>NUCLEOTIDE SEQUENCE</scope>
    <source>
        <strain evidence="2">Expedition CK06-06</strain>
    </source>
</reference>
<evidence type="ECO:0000313" key="2">
    <source>
        <dbReference type="EMBL" id="GAG77068.1"/>
    </source>
</evidence>
<proteinExistence type="predicted"/>
<comment type="caution">
    <text evidence="2">The sequence shown here is derived from an EMBL/GenBank/DDBJ whole genome shotgun (WGS) entry which is preliminary data.</text>
</comment>
<dbReference type="EMBL" id="BART01012111">
    <property type="protein sequence ID" value="GAG77068.1"/>
    <property type="molecule type" value="Genomic_DNA"/>
</dbReference>
<dbReference type="SUPFAM" id="SSF53098">
    <property type="entry name" value="Ribonuclease H-like"/>
    <property type="match status" value="1"/>
</dbReference>
<evidence type="ECO:0000259" key="1">
    <source>
        <dbReference type="Pfam" id="PF13482"/>
    </source>
</evidence>
<gene>
    <name evidence="2" type="ORF">S01H4_25451</name>
</gene>
<feature type="domain" description="YprB ribonuclease H-like" evidence="1">
    <location>
        <begin position="41"/>
        <end position="205"/>
    </location>
</feature>
<dbReference type="InterPro" id="IPR036397">
    <property type="entry name" value="RNaseH_sf"/>
</dbReference>
<accession>X1AY87</accession>
<dbReference type="GO" id="GO:0003676">
    <property type="term" value="F:nucleic acid binding"/>
    <property type="evidence" value="ECO:0007669"/>
    <property type="project" value="InterPro"/>
</dbReference>
<protein>
    <recommendedName>
        <fullName evidence="1">YprB ribonuclease H-like domain-containing protein</fullName>
    </recommendedName>
</protein>
<dbReference type="Pfam" id="PF13482">
    <property type="entry name" value="RNase_H_2"/>
    <property type="match status" value="1"/>
</dbReference>
<organism evidence="2">
    <name type="scientific">marine sediment metagenome</name>
    <dbReference type="NCBI Taxonomy" id="412755"/>
    <lineage>
        <taxon>unclassified sequences</taxon>
        <taxon>metagenomes</taxon>
        <taxon>ecological metagenomes</taxon>
    </lineage>
</organism>
<dbReference type="InterPro" id="IPR038720">
    <property type="entry name" value="YprB_RNase_H-like_dom"/>
</dbReference>
<dbReference type="AlphaFoldDB" id="X1AY87"/>